<dbReference type="InterPro" id="IPR000560">
    <property type="entry name" value="His_Pase_clade-2"/>
</dbReference>
<feature type="disulfide bond" evidence="19">
    <location>
        <begin position="490"/>
        <end position="498"/>
    </location>
</feature>
<accession>J3PKA2</accession>
<dbReference type="Proteomes" id="UP000006039">
    <property type="component" value="Unassembled WGS sequence"/>
</dbReference>
<dbReference type="STRING" id="644352.J3PKA2"/>
<comment type="similarity">
    <text evidence="2">Belongs to the histidine acid phosphatase family.</text>
</comment>
<dbReference type="InterPro" id="IPR033379">
    <property type="entry name" value="Acid_Pase_AS"/>
</dbReference>
<evidence type="ECO:0000256" key="19">
    <source>
        <dbReference type="PIRSR" id="PIRSR000894-2"/>
    </source>
</evidence>
<comment type="subunit">
    <text evidence="3">Monomer.</text>
</comment>
<dbReference type="CDD" id="cd07061">
    <property type="entry name" value="HP_HAP_like"/>
    <property type="match status" value="1"/>
</dbReference>
<keyword evidence="23" id="KW-1185">Reference proteome</keyword>
<comment type="catalytic activity">
    <reaction evidence="15">
        <text>1D-myo-inositol hexakisphosphate + H2O = 1D-myo-inositol 1,2,4,5,6-pentakisphosphate + phosphate</text>
        <dbReference type="Rhea" id="RHEA:16989"/>
        <dbReference type="ChEBI" id="CHEBI:15377"/>
        <dbReference type="ChEBI" id="CHEBI:43474"/>
        <dbReference type="ChEBI" id="CHEBI:57798"/>
        <dbReference type="ChEBI" id="CHEBI:58130"/>
        <dbReference type="EC" id="3.1.3.8"/>
    </reaction>
    <physiologicalReaction direction="left-to-right" evidence="15">
        <dbReference type="Rhea" id="RHEA:16990"/>
    </physiologicalReaction>
</comment>
<dbReference type="VEuPathDB" id="FungiDB:GGTG_13952"/>
<feature type="active site" description="Proton donor" evidence="18">
    <location>
        <position position="409"/>
    </location>
</feature>
<gene>
    <name evidence="22" type="primary">20354410</name>
    <name evidence="21" type="ORF">GGTG_13952</name>
</gene>
<dbReference type="PANTHER" id="PTHR20963:SF24">
    <property type="entry name" value="3-PHYTASE B"/>
    <property type="match status" value="1"/>
</dbReference>
<evidence type="ECO:0000256" key="13">
    <source>
        <dbReference type="ARBA" id="ARBA00043721"/>
    </source>
</evidence>
<reference evidence="23" key="1">
    <citation type="submission" date="2010-07" db="EMBL/GenBank/DDBJ databases">
        <title>The genome sequence of Gaeumannomyces graminis var. tritici strain R3-111a-1.</title>
        <authorList>
            <consortium name="The Broad Institute Genome Sequencing Platform"/>
            <person name="Ma L.-J."/>
            <person name="Dead R."/>
            <person name="Young S."/>
            <person name="Zeng Q."/>
            <person name="Koehrsen M."/>
            <person name="Alvarado L."/>
            <person name="Berlin A."/>
            <person name="Chapman S.B."/>
            <person name="Chen Z."/>
            <person name="Freedman E."/>
            <person name="Gellesch M."/>
            <person name="Goldberg J."/>
            <person name="Griggs A."/>
            <person name="Gujja S."/>
            <person name="Heilman E.R."/>
            <person name="Heiman D."/>
            <person name="Hepburn T."/>
            <person name="Howarth C."/>
            <person name="Jen D."/>
            <person name="Larson L."/>
            <person name="Mehta T."/>
            <person name="Neiman D."/>
            <person name="Pearson M."/>
            <person name="Roberts A."/>
            <person name="Saif S."/>
            <person name="Shea T."/>
            <person name="Shenoy N."/>
            <person name="Sisk P."/>
            <person name="Stolte C."/>
            <person name="Sykes S."/>
            <person name="Walk T."/>
            <person name="White J."/>
            <person name="Yandava C."/>
            <person name="Haas B."/>
            <person name="Nusbaum C."/>
            <person name="Birren B."/>
        </authorList>
    </citation>
    <scope>NUCLEOTIDE SEQUENCE [LARGE SCALE GENOMIC DNA]</scope>
    <source>
        <strain evidence="23">R3-111a-1</strain>
    </source>
</reference>
<reference evidence="21" key="3">
    <citation type="submission" date="2010-09" db="EMBL/GenBank/DDBJ databases">
        <title>Annotation of Gaeumannomyces graminis var. tritici R3-111a-1.</title>
        <authorList>
            <consortium name="The Broad Institute Genome Sequencing Platform"/>
            <person name="Ma L.-J."/>
            <person name="Dead R."/>
            <person name="Young S.K."/>
            <person name="Zeng Q."/>
            <person name="Gargeya S."/>
            <person name="Fitzgerald M."/>
            <person name="Haas B."/>
            <person name="Abouelleil A."/>
            <person name="Alvarado L."/>
            <person name="Arachchi H.M."/>
            <person name="Berlin A."/>
            <person name="Brown A."/>
            <person name="Chapman S.B."/>
            <person name="Chen Z."/>
            <person name="Dunbar C."/>
            <person name="Freedman E."/>
            <person name="Gearin G."/>
            <person name="Gellesch M."/>
            <person name="Goldberg J."/>
            <person name="Griggs A."/>
            <person name="Gujja S."/>
            <person name="Heiman D."/>
            <person name="Howarth C."/>
            <person name="Larson L."/>
            <person name="Lui A."/>
            <person name="MacDonald P.J.P."/>
            <person name="Mehta T."/>
            <person name="Montmayeur A."/>
            <person name="Murphy C."/>
            <person name="Neiman D."/>
            <person name="Pearson M."/>
            <person name="Priest M."/>
            <person name="Roberts A."/>
            <person name="Saif S."/>
            <person name="Shea T."/>
            <person name="Shenoy N."/>
            <person name="Sisk P."/>
            <person name="Stolte C."/>
            <person name="Sykes S."/>
            <person name="Yandava C."/>
            <person name="Wortman J."/>
            <person name="Nusbaum C."/>
            <person name="Birren B."/>
        </authorList>
    </citation>
    <scope>NUCLEOTIDE SEQUENCE</scope>
    <source>
        <strain evidence="21">R3-111a-1</strain>
    </source>
</reference>
<evidence type="ECO:0000313" key="23">
    <source>
        <dbReference type="Proteomes" id="UP000006039"/>
    </source>
</evidence>
<feature type="disulfide bond" evidence="19">
    <location>
        <begin position="264"/>
        <end position="519"/>
    </location>
</feature>
<evidence type="ECO:0000256" key="4">
    <source>
        <dbReference type="ARBA" id="ARBA00012632"/>
    </source>
</evidence>
<reference evidence="22" key="4">
    <citation type="journal article" date="2015" name="G3 (Bethesda)">
        <title>Genome sequences of three phytopathogenic species of the Magnaporthaceae family of fungi.</title>
        <authorList>
            <person name="Okagaki L.H."/>
            <person name="Nunes C.C."/>
            <person name="Sailsbery J."/>
            <person name="Clay B."/>
            <person name="Brown D."/>
            <person name="John T."/>
            <person name="Oh Y."/>
            <person name="Young N."/>
            <person name="Fitzgerald M."/>
            <person name="Haas B.J."/>
            <person name="Zeng Q."/>
            <person name="Young S."/>
            <person name="Adiconis X."/>
            <person name="Fan L."/>
            <person name="Levin J.Z."/>
            <person name="Mitchell T.K."/>
            <person name="Okubara P.A."/>
            <person name="Farman M.L."/>
            <person name="Kohn L.M."/>
            <person name="Birren B."/>
            <person name="Ma L.-J."/>
            <person name="Dean R.A."/>
        </authorList>
    </citation>
    <scope>NUCLEOTIDE SEQUENCE</scope>
    <source>
        <strain evidence="22">R3-111a-1</strain>
    </source>
</reference>
<evidence type="ECO:0000256" key="18">
    <source>
        <dbReference type="PIRSR" id="PIRSR000894-1"/>
    </source>
</evidence>
<evidence type="ECO:0000313" key="22">
    <source>
        <dbReference type="EnsemblFungi" id="EJT68468"/>
    </source>
</evidence>
<dbReference type="GO" id="GO:0003993">
    <property type="term" value="F:acid phosphatase activity"/>
    <property type="evidence" value="ECO:0007669"/>
    <property type="project" value="TreeGrafter"/>
</dbReference>
<dbReference type="GO" id="GO:0016158">
    <property type="term" value="F:inositol hexakisphosphate 3-phosphatase activity"/>
    <property type="evidence" value="ECO:0007669"/>
    <property type="project" value="UniProtKB-EC"/>
</dbReference>
<dbReference type="Pfam" id="PF00328">
    <property type="entry name" value="His_Phos_2"/>
    <property type="match status" value="1"/>
</dbReference>
<dbReference type="EnsemblFungi" id="EJT68468">
    <property type="protein sequence ID" value="EJT68468"/>
    <property type="gene ID" value="GGTG_13952"/>
</dbReference>
<evidence type="ECO:0000256" key="9">
    <source>
        <dbReference type="ARBA" id="ARBA00041857"/>
    </source>
</evidence>
<comment type="catalytic activity">
    <reaction evidence="11">
        <text>1D-myo-inositol 1,2,5,6-tetrakisphosphate + H2O = 1D-myo-inositol 1,2,6-trisphosphate + phosphate</text>
        <dbReference type="Rhea" id="RHEA:77119"/>
        <dbReference type="ChEBI" id="CHEBI:15377"/>
        <dbReference type="ChEBI" id="CHEBI:43474"/>
        <dbReference type="ChEBI" id="CHEBI:195535"/>
        <dbReference type="ChEBI" id="CHEBI:195537"/>
    </reaction>
    <physiologicalReaction direction="left-to-right" evidence="11">
        <dbReference type="Rhea" id="RHEA:77120"/>
    </physiologicalReaction>
</comment>
<dbReference type="eggNOG" id="KOG1382">
    <property type="taxonomic scope" value="Eukaryota"/>
</dbReference>
<evidence type="ECO:0000256" key="15">
    <source>
        <dbReference type="ARBA" id="ARBA00043788"/>
    </source>
</evidence>
<dbReference type="EMBL" id="GL385481">
    <property type="protein sequence ID" value="EJT68468.1"/>
    <property type="molecule type" value="Genomic_DNA"/>
</dbReference>
<comment type="catalytic activity">
    <reaction evidence="12">
        <text>1D-myo-inositol 1,2-bisphosphate + H2O = 1D-myo-inositol 2-phosphate + phosphate</text>
        <dbReference type="Rhea" id="RHEA:77135"/>
        <dbReference type="ChEBI" id="CHEBI:15377"/>
        <dbReference type="ChEBI" id="CHEBI:43474"/>
        <dbReference type="ChEBI" id="CHEBI:84142"/>
        <dbReference type="ChEBI" id="CHEBI:195539"/>
    </reaction>
    <physiologicalReaction direction="left-to-right" evidence="12">
        <dbReference type="Rhea" id="RHEA:77136"/>
    </physiologicalReaction>
</comment>
<dbReference type="PANTHER" id="PTHR20963">
    <property type="entry name" value="MULTIPLE INOSITOL POLYPHOSPHATE PHOSPHATASE-RELATED"/>
    <property type="match status" value="1"/>
</dbReference>
<dbReference type="PROSITE" id="PS00778">
    <property type="entry name" value="HIS_ACID_PHOSPHAT_2"/>
    <property type="match status" value="1"/>
</dbReference>
<feature type="disulfide bond" evidence="19">
    <location>
        <begin position="82"/>
        <end position="91"/>
    </location>
</feature>
<dbReference type="RefSeq" id="XP_009230141.1">
    <property type="nucleotide sequence ID" value="XM_009231877.1"/>
</dbReference>
<feature type="disulfide bond" evidence="19">
    <location>
        <begin position="120"/>
        <end position="463"/>
    </location>
</feature>
<evidence type="ECO:0000256" key="5">
    <source>
        <dbReference type="ARBA" id="ARBA00022525"/>
    </source>
</evidence>
<keyword evidence="20" id="KW-0472">Membrane</keyword>
<keyword evidence="5" id="KW-0964">Secreted</keyword>
<evidence type="ECO:0000256" key="12">
    <source>
        <dbReference type="ARBA" id="ARBA00043675"/>
    </source>
</evidence>
<dbReference type="OrthoDB" id="6509975at2759"/>
<feature type="transmembrane region" description="Helical" evidence="20">
    <location>
        <begin position="49"/>
        <end position="73"/>
    </location>
</feature>
<keyword evidence="7 19" id="KW-1015">Disulfide bond</keyword>
<evidence type="ECO:0000256" key="17">
    <source>
        <dbReference type="ARBA" id="ARBA00044262"/>
    </source>
</evidence>
<protein>
    <recommendedName>
        <fullName evidence="16">Phytase A</fullName>
        <ecNumber evidence="4">3.1.3.8</ecNumber>
    </recommendedName>
    <alternativeName>
        <fullName evidence="17">Histidine acid phosphatase phyA</fullName>
    </alternativeName>
    <alternativeName>
        <fullName evidence="10">Myo-inositol hexakisphosphate phosphohydrolase A</fullName>
    </alternativeName>
    <alternativeName>
        <fullName evidence="9">Myo-inositol-hexaphosphate 3-phosphohydrolase A</fullName>
    </alternativeName>
</protein>
<organism evidence="21">
    <name type="scientific">Gaeumannomyces tritici (strain R3-111a-1)</name>
    <name type="common">Wheat and barley take-all root rot fungus</name>
    <name type="synonym">Gaeumannomyces graminis var. tritici</name>
    <dbReference type="NCBI Taxonomy" id="644352"/>
    <lineage>
        <taxon>Eukaryota</taxon>
        <taxon>Fungi</taxon>
        <taxon>Dikarya</taxon>
        <taxon>Ascomycota</taxon>
        <taxon>Pezizomycotina</taxon>
        <taxon>Sordariomycetes</taxon>
        <taxon>Sordariomycetidae</taxon>
        <taxon>Magnaporthales</taxon>
        <taxon>Magnaporthaceae</taxon>
        <taxon>Gaeumannomyces</taxon>
    </lineage>
</organism>
<evidence type="ECO:0000256" key="7">
    <source>
        <dbReference type="ARBA" id="ARBA00023157"/>
    </source>
</evidence>
<dbReference type="SUPFAM" id="SSF53254">
    <property type="entry name" value="Phosphoglycerate mutase-like"/>
    <property type="match status" value="1"/>
</dbReference>
<keyword evidence="8" id="KW-0325">Glycoprotein</keyword>
<evidence type="ECO:0000256" key="1">
    <source>
        <dbReference type="ARBA" id="ARBA00004613"/>
    </source>
</evidence>
<comment type="catalytic activity">
    <reaction evidence="14">
        <text>1D-myo-inositol 1,2,4,5,6-pentakisphosphate + H2O = 1D-myo-inositol 1,2,5,6-tetrakisphosphate + phosphate</text>
        <dbReference type="Rhea" id="RHEA:77115"/>
        <dbReference type="ChEBI" id="CHEBI:15377"/>
        <dbReference type="ChEBI" id="CHEBI:43474"/>
        <dbReference type="ChEBI" id="CHEBI:57798"/>
        <dbReference type="ChEBI" id="CHEBI:195535"/>
    </reaction>
    <physiologicalReaction direction="left-to-right" evidence="14">
        <dbReference type="Rhea" id="RHEA:77116"/>
    </physiologicalReaction>
</comment>
<dbReference type="GeneID" id="20354410"/>
<evidence type="ECO:0000256" key="3">
    <source>
        <dbReference type="ARBA" id="ARBA00011245"/>
    </source>
</evidence>
<evidence type="ECO:0000256" key="16">
    <source>
        <dbReference type="ARBA" id="ARBA00044106"/>
    </source>
</evidence>
<sequence>MDRLRDLLRRRYKYGALPTSWDDEDELERTTSDPAAKRALQTHKSRRKFGIALTGACIMTALITAVAFFGFGYGAAAGDSSCDSPTLGFQCHTDIAQSWGQYSPFFTVPSEMDAGLPAGCEITFAQVLSRHGARDPTGGKSRAYNDTVTRIQRDVGQYGDGFGFVKDYRYALGADQLTEFGREQMRNSGVRFYERYRALARDATPFIRASGQDRVVESGDKWAEGFHQARVDDGVRAEDDGFPYPKVVIPETEGSNNTLDHGLCTAFERSKGGAKVQAEFLASFGGPIRDRLNKGMPGANITLDEVVQLMELCPFESVARTDGRLSEFCGLFSREEWRSYDYLMTLGKYYSYGPGSPLGPTQGVGFTNELLARLTGAAVSDRTSTNRTLDSDPATFPLDRALYADFSHDNDMTGVYGALGLYNATAAAPPPASGRREPADLAGYSASWTVPFSARMYVEKMRCGGGGGGGGGAELVRILVNDRVIPLQNCGADELGRCELGRFVESLSFARGGGHWDKCFV</sequence>
<dbReference type="Gene3D" id="3.40.50.1240">
    <property type="entry name" value="Phosphoglycerate mutase-like"/>
    <property type="match status" value="1"/>
</dbReference>
<feature type="disulfide bond" evidence="19">
    <location>
        <begin position="313"/>
        <end position="329"/>
    </location>
</feature>
<evidence type="ECO:0000256" key="8">
    <source>
        <dbReference type="ARBA" id="ARBA00023180"/>
    </source>
</evidence>
<reference evidence="22" key="5">
    <citation type="submission" date="2018-04" db="UniProtKB">
        <authorList>
            <consortium name="EnsemblFungi"/>
        </authorList>
    </citation>
    <scope>IDENTIFICATION</scope>
    <source>
        <strain evidence="22">R3-111a-1</strain>
    </source>
</reference>
<dbReference type="AlphaFoldDB" id="J3PKA2"/>
<reference evidence="21" key="2">
    <citation type="submission" date="2010-07" db="EMBL/GenBank/DDBJ databases">
        <authorList>
            <consortium name="The Broad Institute Genome Sequencing Platform"/>
            <consortium name="Broad Institute Genome Sequencing Center for Infectious Disease"/>
            <person name="Ma L.-J."/>
            <person name="Dead R."/>
            <person name="Young S."/>
            <person name="Zeng Q."/>
            <person name="Koehrsen M."/>
            <person name="Alvarado L."/>
            <person name="Berlin A."/>
            <person name="Chapman S.B."/>
            <person name="Chen Z."/>
            <person name="Freedman E."/>
            <person name="Gellesch M."/>
            <person name="Goldberg J."/>
            <person name="Griggs A."/>
            <person name="Gujja S."/>
            <person name="Heilman E.R."/>
            <person name="Heiman D."/>
            <person name="Hepburn T."/>
            <person name="Howarth C."/>
            <person name="Jen D."/>
            <person name="Larson L."/>
            <person name="Mehta T."/>
            <person name="Neiman D."/>
            <person name="Pearson M."/>
            <person name="Roberts A."/>
            <person name="Saif S."/>
            <person name="Shea T."/>
            <person name="Shenoy N."/>
            <person name="Sisk P."/>
            <person name="Stolte C."/>
            <person name="Sykes S."/>
            <person name="Walk T."/>
            <person name="White J."/>
            <person name="Yandava C."/>
            <person name="Haas B."/>
            <person name="Nusbaum C."/>
            <person name="Birren B."/>
        </authorList>
    </citation>
    <scope>NUCLEOTIDE SEQUENCE</scope>
    <source>
        <strain evidence="21">R3-111a-1</strain>
    </source>
</reference>
<proteinExistence type="inferred from homology"/>
<evidence type="ECO:0000256" key="2">
    <source>
        <dbReference type="ARBA" id="ARBA00005375"/>
    </source>
</evidence>
<evidence type="ECO:0000256" key="11">
    <source>
        <dbReference type="ARBA" id="ARBA00043670"/>
    </source>
</evidence>
<keyword evidence="20" id="KW-1133">Transmembrane helix</keyword>
<keyword evidence="6" id="KW-0378">Hydrolase</keyword>
<evidence type="ECO:0000256" key="20">
    <source>
        <dbReference type="SAM" id="Phobius"/>
    </source>
</evidence>
<dbReference type="PIRSF" id="PIRSF000894">
    <property type="entry name" value="Acid_phosphatase"/>
    <property type="match status" value="1"/>
</dbReference>
<comment type="subcellular location">
    <subcellularLocation>
        <location evidence="1">Secreted</location>
    </subcellularLocation>
</comment>
<evidence type="ECO:0000256" key="14">
    <source>
        <dbReference type="ARBA" id="ARBA00043748"/>
    </source>
</evidence>
<name>J3PKA2_GAET3</name>
<dbReference type="EC" id="3.1.3.8" evidence="4"/>
<dbReference type="PROSITE" id="PS00616">
    <property type="entry name" value="HIS_ACID_PHOSPHAT_1"/>
    <property type="match status" value="1"/>
</dbReference>
<dbReference type="HOGENOM" id="CLU_020880_0_0_1"/>
<dbReference type="GO" id="GO:0005576">
    <property type="term" value="C:extracellular region"/>
    <property type="evidence" value="ECO:0007669"/>
    <property type="project" value="UniProtKB-SubCell"/>
</dbReference>
<evidence type="ECO:0000256" key="6">
    <source>
        <dbReference type="ARBA" id="ARBA00022801"/>
    </source>
</evidence>
<feature type="active site" description="Nucleophile" evidence="18">
    <location>
        <position position="131"/>
    </location>
</feature>
<dbReference type="InterPro" id="IPR016274">
    <property type="entry name" value="Histidine_acid_Pase_euk"/>
</dbReference>
<keyword evidence="20" id="KW-0812">Transmembrane</keyword>
<dbReference type="InterPro" id="IPR029033">
    <property type="entry name" value="His_PPase_superfam"/>
</dbReference>
<comment type="catalytic activity">
    <reaction evidence="13">
        <text>1D-myo-inositol 1,2,6-trisphosphate + H2O = 1D-myo-inositol 1,2-bisphosphate + phosphate</text>
        <dbReference type="Rhea" id="RHEA:77131"/>
        <dbReference type="ChEBI" id="CHEBI:15377"/>
        <dbReference type="ChEBI" id="CHEBI:43474"/>
        <dbReference type="ChEBI" id="CHEBI:195537"/>
        <dbReference type="ChEBI" id="CHEBI:195539"/>
    </reaction>
    <physiologicalReaction direction="left-to-right" evidence="13">
        <dbReference type="Rhea" id="RHEA:77132"/>
    </physiologicalReaction>
</comment>
<evidence type="ECO:0000256" key="10">
    <source>
        <dbReference type="ARBA" id="ARBA00042300"/>
    </source>
</evidence>
<evidence type="ECO:0000313" key="21">
    <source>
        <dbReference type="EMBL" id="EJT68468.1"/>
    </source>
</evidence>